<dbReference type="OrthoDB" id="8957467at2759"/>
<keyword evidence="2" id="KW-0732">Signal</keyword>
<protein>
    <submittedName>
        <fullName evidence="3">Uncharacterized protein</fullName>
    </submittedName>
</protein>
<keyword evidence="4" id="KW-1185">Reference proteome</keyword>
<evidence type="ECO:0000313" key="3">
    <source>
        <dbReference type="EMBL" id="KAI1886009.1"/>
    </source>
</evidence>
<organism evidence="3 4">
    <name type="scientific">Albula goreensis</name>
    <dbReference type="NCBI Taxonomy" id="1534307"/>
    <lineage>
        <taxon>Eukaryota</taxon>
        <taxon>Metazoa</taxon>
        <taxon>Chordata</taxon>
        <taxon>Craniata</taxon>
        <taxon>Vertebrata</taxon>
        <taxon>Euteleostomi</taxon>
        <taxon>Actinopterygii</taxon>
        <taxon>Neopterygii</taxon>
        <taxon>Teleostei</taxon>
        <taxon>Albuliformes</taxon>
        <taxon>Albulidae</taxon>
        <taxon>Albula</taxon>
    </lineage>
</organism>
<comment type="caution">
    <text evidence="3">The sequence shown here is derived from an EMBL/GenBank/DDBJ whole genome shotgun (WGS) entry which is preliminary data.</text>
</comment>
<proteinExistence type="predicted"/>
<dbReference type="AlphaFoldDB" id="A0A8T3CLK8"/>
<dbReference type="EMBL" id="JAERUA010000020">
    <property type="protein sequence ID" value="KAI1886009.1"/>
    <property type="molecule type" value="Genomic_DNA"/>
</dbReference>
<sequence>MGRLPQRLLSLCLTGALLLPLCQGNEEEYNYDYEATATPDYDYNVTFDYIYLNNVSDVDYGLYEVQSKGNAVKGQSDTGVNNNNNKTPEISLPKDFRGPEWRRK</sequence>
<feature type="signal peptide" evidence="2">
    <location>
        <begin position="1"/>
        <end position="24"/>
    </location>
</feature>
<feature type="compositionally biased region" description="Polar residues" evidence="1">
    <location>
        <begin position="71"/>
        <end position="88"/>
    </location>
</feature>
<feature type="chain" id="PRO_5035822390" evidence="2">
    <location>
        <begin position="25"/>
        <end position="104"/>
    </location>
</feature>
<reference evidence="3" key="1">
    <citation type="submission" date="2021-01" db="EMBL/GenBank/DDBJ databases">
        <authorList>
            <person name="Zahm M."/>
            <person name="Roques C."/>
            <person name="Cabau C."/>
            <person name="Klopp C."/>
            <person name="Donnadieu C."/>
            <person name="Jouanno E."/>
            <person name="Lampietro C."/>
            <person name="Louis A."/>
            <person name="Herpin A."/>
            <person name="Echchiki A."/>
            <person name="Berthelot C."/>
            <person name="Parey E."/>
            <person name="Roest-Crollius H."/>
            <person name="Braasch I."/>
            <person name="Postlethwait J."/>
            <person name="Bobe J."/>
            <person name="Montfort J."/>
            <person name="Bouchez O."/>
            <person name="Begum T."/>
            <person name="Mejri S."/>
            <person name="Adams A."/>
            <person name="Chen W.-J."/>
            <person name="Guiguen Y."/>
        </authorList>
    </citation>
    <scope>NUCLEOTIDE SEQUENCE</scope>
    <source>
        <tissue evidence="3">Blood</tissue>
    </source>
</reference>
<feature type="region of interest" description="Disordered" evidence="1">
    <location>
        <begin position="71"/>
        <end position="104"/>
    </location>
</feature>
<accession>A0A8T3CLK8</accession>
<evidence type="ECO:0000256" key="2">
    <source>
        <dbReference type="SAM" id="SignalP"/>
    </source>
</evidence>
<evidence type="ECO:0000256" key="1">
    <source>
        <dbReference type="SAM" id="MobiDB-lite"/>
    </source>
</evidence>
<dbReference type="Proteomes" id="UP000829720">
    <property type="component" value="Unassembled WGS sequence"/>
</dbReference>
<name>A0A8T3CLK8_9TELE</name>
<gene>
    <name evidence="3" type="ORF">AGOR_G00209630</name>
</gene>
<feature type="compositionally biased region" description="Basic and acidic residues" evidence="1">
    <location>
        <begin position="92"/>
        <end position="104"/>
    </location>
</feature>
<evidence type="ECO:0000313" key="4">
    <source>
        <dbReference type="Proteomes" id="UP000829720"/>
    </source>
</evidence>